<dbReference type="PANTHER" id="PTHR47174:SF3">
    <property type="entry name" value="BRIDGING INTEGRATOR 3"/>
    <property type="match status" value="1"/>
</dbReference>
<dbReference type="SUPFAM" id="SSF50044">
    <property type="entry name" value="SH3-domain"/>
    <property type="match status" value="1"/>
</dbReference>
<keyword evidence="7" id="KW-0547">Nucleotide-binding</keyword>
<evidence type="ECO:0000256" key="8">
    <source>
        <dbReference type="ARBA" id="ARBA00022777"/>
    </source>
</evidence>
<evidence type="ECO:0000256" key="1">
    <source>
        <dbReference type="ARBA" id="ARBA00004496"/>
    </source>
</evidence>
<dbReference type="AlphaFoldDB" id="A0AAY5ESH9"/>
<keyword evidence="5" id="KW-0597">Phosphoprotein</keyword>
<keyword evidence="8" id="KW-0418">Kinase</keyword>
<dbReference type="GO" id="GO:0008289">
    <property type="term" value="F:lipid binding"/>
    <property type="evidence" value="ECO:0007669"/>
    <property type="project" value="TreeGrafter"/>
</dbReference>
<comment type="subcellular location">
    <subcellularLocation>
        <location evidence="1">Cytoplasm</location>
    </subcellularLocation>
</comment>
<reference evidence="14 15" key="1">
    <citation type="submission" date="2020-05" db="EMBL/GenBank/DDBJ databases">
        <title>Electrophorus electricus (electric eel) genome, fEleEle1, primary haplotype.</title>
        <authorList>
            <person name="Myers G."/>
            <person name="Meyer A."/>
            <person name="Fedrigo O."/>
            <person name="Formenti G."/>
            <person name="Rhie A."/>
            <person name="Tracey A."/>
            <person name="Sims Y."/>
            <person name="Jarvis E.D."/>
        </authorList>
    </citation>
    <scope>NUCLEOTIDE SEQUENCE [LARGE SCALE GENOMIC DNA]</scope>
</reference>
<keyword evidence="15" id="KW-1185">Reference proteome</keyword>
<reference evidence="14" key="3">
    <citation type="submission" date="2025-09" db="UniProtKB">
        <authorList>
            <consortium name="Ensembl"/>
        </authorList>
    </citation>
    <scope>IDENTIFICATION</scope>
</reference>
<dbReference type="PROSITE" id="PS50002">
    <property type="entry name" value="SH3"/>
    <property type="match status" value="1"/>
</dbReference>
<dbReference type="GO" id="GO:0006897">
    <property type="term" value="P:endocytosis"/>
    <property type="evidence" value="ECO:0007669"/>
    <property type="project" value="InterPro"/>
</dbReference>
<organism evidence="14 15">
    <name type="scientific">Electrophorus electricus</name>
    <name type="common">Electric eel</name>
    <name type="synonym">Gymnotus electricus</name>
    <dbReference type="NCBI Taxonomy" id="8005"/>
    <lineage>
        <taxon>Eukaryota</taxon>
        <taxon>Metazoa</taxon>
        <taxon>Chordata</taxon>
        <taxon>Craniata</taxon>
        <taxon>Vertebrata</taxon>
        <taxon>Euteleostomi</taxon>
        <taxon>Actinopterygii</taxon>
        <taxon>Neopterygii</taxon>
        <taxon>Teleostei</taxon>
        <taxon>Ostariophysi</taxon>
        <taxon>Gymnotiformes</taxon>
        <taxon>Gymnotoidei</taxon>
        <taxon>Gymnotidae</taxon>
        <taxon>Electrophorus</taxon>
    </lineage>
</organism>
<dbReference type="Pfam" id="PF00018">
    <property type="entry name" value="SH3_1"/>
    <property type="match status" value="1"/>
</dbReference>
<evidence type="ECO:0000256" key="7">
    <source>
        <dbReference type="ARBA" id="ARBA00022741"/>
    </source>
</evidence>
<dbReference type="GO" id="GO:0005524">
    <property type="term" value="F:ATP binding"/>
    <property type="evidence" value="ECO:0007669"/>
    <property type="project" value="UniProtKB-KW"/>
</dbReference>
<evidence type="ECO:0000259" key="13">
    <source>
        <dbReference type="PROSITE" id="PS50002"/>
    </source>
</evidence>
<evidence type="ECO:0000313" key="15">
    <source>
        <dbReference type="Proteomes" id="UP000314983"/>
    </source>
</evidence>
<dbReference type="GO" id="GO:0015629">
    <property type="term" value="C:actin cytoskeleton"/>
    <property type="evidence" value="ECO:0007669"/>
    <property type="project" value="TreeGrafter"/>
</dbReference>
<keyword evidence="11" id="KW-0829">Tyrosine-protein kinase</keyword>
<dbReference type="InterPro" id="IPR046982">
    <property type="entry name" value="BIN3/RVS161-like"/>
</dbReference>
<dbReference type="Ensembl" id="ENSEEET00000060677.1">
    <property type="protein sequence ID" value="ENSEEEP00000059357.1"/>
    <property type="gene ID" value="ENSEEEG00000027135.1"/>
</dbReference>
<dbReference type="GO" id="GO:0097320">
    <property type="term" value="P:plasma membrane tubulation"/>
    <property type="evidence" value="ECO:0007669"/>
    <property type="project" value="TreeGrafter"/>
</dbReference>
<keyword evidence="6" id="KW-0808">Transferase</keyword>
<name>A0AAY5ESH9_ELEEL</name>
<keyword evidence="10" id="KW-0727">SH2 domain</keyword>
<dbReference type="EC" id="2.7.10.2" evidence="2"/>
<dbReference type="SMART" id="SM00326">
    <property type="entry name" value="SH3"/>
    <property type="match status" value="1"/>
</dbReference>
<evidence type="ECO:0000256" key="11">
    <source>
        <dbReference type="ARBA" id="ARBA00023137"/>
    </source>
</evidence>
<evidence type="ECO:0000256" key="9">
    <source>
        <dbReference type="ARBA" id="ARBA00022840"/>
    </source>
</evidence>
<dbReference type="CDD" id="cd11845">
    <property type="entry name" value="SH3_Src_like"/>
    <property type="match status" value="1"/>
</dbReference>
<evidence type="ECO:0000256" key="2">
    <source>
        <dbReference type="ARBA" id="ARBA00011903"/>
    </source>
</evidence>
<proteinExistence type="predicted"/>
<dbReference type="GO" id="GO:0051666">
    <property type="term" value="P:actin cortical patch localization"/>
    <property type="evidence" value="ECO:0007669"/>
    <property type="project" value="InterPro"/>
</dbReference>
<sequence>MAGNVYIALYDYRARTAEDLSFNAGDTLEALDTSSGDWWRARALTGLSASKQGYIPANYVALVESLDAEP</sequence>
<reference evidence="14" key="2">
    <citation type="submission" date="2025-08" db="UniProtKB">
        <authorList>
            <consortium name="Ensembl"/>
        </authorList>
    </citation>
    <scope>IDENTIFICATION</scope>
</reference>
<dbReference type="GO" id="GO:0005737">
    <property type="term" value="C:cytoplasm"/>
    <property type="evidence" value="ECO:0007669"/>
    <property type="project" value="UniProtKB-SubCell"/>
</dbReference>
<evidence type="ECO:0000256" key="3">
    <source>
        <dbReference type="ARBA" id="ARBA00022443"/>
    </source>
</evidence>
<evidence type="ECO:0000256" key="12">
    <source>
        <dbReference type="PROSITE-ProRule" id="PRU00192"/>
    </source>
</evidence>
<dbReference type="PRINTS" id="PR00452">
    <property type="entry name" value="SH3DOMAIN"/>
</dbReference>
<evidence type="ECO:0000256" key="10">
    <source>
        <dbReference type="ARBA" id="ARBA00022999"/>
    </source>
</evidence>
<feature type="domain" description="SH3" evidence="13">
    <location>
        <begin position="1"/>
        <end position="65"/>
    </location>
</feature>
<evidence type="ECO:0000256" key="5">
    <source>
        <dbReference type="ARBA" id="ARBA00022553"/>
    </source>
</evidence>
<evidence type="ECO:0000256" key="6">
    <source>
        <dbReference type="ARBA" id="ARBA00022679"/>
    </source>
</evidence>
<dbReference type="GeneTree" id="ENSGT00940000156987"/>
<keyword evidence="3 12" id="KW-0728">SH3 domain</keyword>
<accession>A0AAY5ESH9</accession>
<dbReference type="Gene3D" id="2.30.30.40">
    <property type="entry name" value="SH3 Domains"/>
    <property type="match status" value="1"/>
</dbReference>
<dbReference type="PANTHER" id="PTHR47174">
    <property type="entry name" value="BRIDGING INTEGRATOR 3"/>
    <property type="match status" value="1"/>
</dbReference>
<dbReference type="InterPro" id="IPR036028">
    <property type="entry name" value="SH3-like_dom_sf"/>
</dbReference>
<dbReference type="InterPro" id="IPR001452">
    <property type="entry name" value="SH3_domain"/>
</dbReference>
<keyword evidence="4" id="KW-0963">Cytoplasm</keyword>
<dbReference type="FunFam" id="2.30.30.40:FF:000229">
    <property type="entry name" value="Tyrosine-protein kinase"/>
    <property type="match status" value="1"/>
</dbReference>
<protein>
    <recommendedName>
        <fullName evidence="2">non-specific protein-tyrosine kinase</fullName>
        <ecNumber evidence="2">2.7.10.2</ecNumber>
    </recommendedName>
</protein>
<evidence type="ECO:0000256" key="4">
    <source>
        <dbReference type="ARBA" id="ARBA00022490"/>
    </source>
</evidence>
<dbReference type="GO" id="GO:0004715">
    <property type="term" value="F:non-membrane spanning protein tyrosine kinase activity"/>
    <property type="evidence" value="ECO:0007669"/>
    <property type="project" value="UniProtKB-EC"/>
</dbReference>
<evidence type="ECO:0000313" key="14">
    <source>
        <dbReference type="Ensembl" id="ENSEEEP00000059357.1"/>
    </source>
</evidence>
<keyword evidence="9" id="KW-0067">ATP-binding</keyword>
<dbReference type="Proteomes" id="UP000314983">
    <property type="component" value="Chromosome 8"/>
</dbReference>